<dbReference type="EMBL" id="JARIHO010000002">
    <property type="protein sequence ID" value="KAJ7366667.1"/>
    <property type="molecule type" value="Genomic_DNA"/>
</dbReference>
<comment type="similarity">
    <text evidence="1">Belongs to the glycosyl hydrolase 16 family.</text>
</comment>
<comment type="caution">
    <text evidence="5">The sequence shown here is derived from an EMBL/GenBank/DDBJ whole genome shotgun (WGS) entry which is preliminary data.</text>
</comment>
<keyword evidence="3" id="KW-1133">Transmembrane helix</keyword>
<sequence>MLQPSASQTALNAAYAAGQASARVSTHDLPGTPTLGTNLPRNSSQNFRAPFLSPASRPGSSLWAPPSYPSYPSFPGPHSGAGSAVALALPAPPAPAPSTRLAGKLTKEEKPWLQRAAPRARVSWWLTFAMMVLGLAGAAALCFFGVEGVDRFKDSDLCSVLNEQFETFDLANTWTREVQLGGFGNAEFQMATQFDNNSYVQNGQLYIMPTLTSAALGEDTVKSGSYTMDPCTESETNKTACTASGNGVDQVINPVMSARISTKNHYSMTYGRVEVRAKLPRGDWLWPAIWMLPTNGTWPLSGEIDIMEARGNGPEYTAQGSNFVRATVQYGPLANLVEKLYGWYGLKRTSFDKGFHTYGLEWDDKWMRFYVDSRIHTVLDISTKNAKSSFWNRAGFPATAQNGSAEIPLNNPYQHNNSPFDQPFYLIIDLAVGGTSGWFPDKVGNKPWFDGSLNAMYEFYNAQSTWHATWPTSAADGAFRIDSVKMWKKC</sequence>
<reference evidence="5" key="1">
    <citation type="submission" date="2023-03" db="EMBL/GenBank/DDBJ databases">
        <title>Massive genome expansion in bonnet fungi (Mycena s.s.) driven by repeated elements and novel gene families across ecological guilds.</title>
        <authorList>
            <consortium name="Lawrence Berkeley National Laboratory"/>
            <person name="Harder C.B."/>
            <person name="Miyauchi S."/>
            <person name="Viragh M."/>
            <person name="Kuo A."/>
            <person name="Thoen E."/>
            <person name="Andreopoulos B."/>
            <person name="Lu D."/>
            <person name="Skrede I."/>
            <person name="Drula E."/>
            <person name="Henrissat B."/>
            <person name="Morin E."/>
            <person name="Kohler A."/>
            <person name="Barry K."/>
            <person name="LaButti K."/>
            <person name="Morin E."/>
            <person name="Salamov A."/>
            <person name="Lipzen A."/>
            <person name="Mereny Z."/>
            <person name="Hegedus B."/>
            <person name="Baldrian P."/>
            <person name="Stursova M."/>
            <person name="Weitz H."/>
            <person name="Taylor A."/>
            <person name="Grigoriev I.V."/>
            <person name="Nagy L.G."/>
            <person name="Martin F."/>
            <person name="Kauserud H."/>
        </authorList>
    </citation>
    <scope>NUCLEOTIDE SEQUENCE</scope>
    <source>
        <strain evidence="5">CBHHK002</strain>
    </source>
</reference>
<dbReference type="GO" id="GO:0004553">
    <property type="term" value="F:hydrolase activity, hydrolyzing O-glycosyl compounds"/>
    <property type="evidence" value="ECO:0007669"/>
    <property type="project" value="InterPro"/>
</dbReference>
<dbReference type="PANTHER" id="PTHR10963">
    <property type="entry name" value="GLYCOSYL HYDROLASE-RELATED"/>
    <property type="match status" value="1"/>
</dbReference>
<evidence type="ECO:0000256" key="2">
    <source>
        <dbReference type="SAM" id="MobiDB-lite"/>
    </source>
</evidence>
<organism evidence="5 6">
    <name type="scientific">Mycena albidolilacea</name>
    <dbReference type="NCBI Taxonomy" id="1033008"/>
    <lineage>
        <taxon>Eukaryota</taxon>
        <taxon>Fungi</taxon>
        <taxon>Dikarya</taxon>
        <taxon>Basidiomycota</taxon>
        <taxon>Agaricomycotina</taxon>
        <taxon>Agaricomycetes</taxon>
        <taxon>Agaricomycetidae</taxon>
        <taxon>Agaricales</taxon>
        <taxon>Marasmiineae</taxon>
        <taxon>Mycenaceae</taxon>
        <taxon>Mycena</taxon>
    </lineage>
</organism>
<keyword evidence="6" id="KW-1185">Reference proteome</keyword>
<proteinExistence type="inferred from homology"/>
<dbReference type="Pfam" id="PF00722">
    <property type="entry name" value="Glyco_hydro_16"/>
    <property type="match status" value="1"/>
</dbReference>
<dbReference type="GO" id="GO:0005975">
    <property type="term" value="P:carbohydrate metabolic process"/>
    <property type="evidence" value="ECO:0007669"/>
    <property type="project" value="InterPro"/>
</dbReference>
<dbReference type="SUPFAM" id="SSF49899">
    <property type="entry name" value="Concanavalin A-like lectins/glucanases"/>
    <property type="match status" value="1"/>
</dbReference>
<feature type="domain" description="GH16" evidence="4">
    <location>
        <begin position="122"/>
        <end position="490"/>
    </location>
</feature>
<keyword evidence="3" id="KW-0472">Membrane</keyword>
<feature type="transmembrane region" description="Helical" evidence="3">
    <location>
        <begin position="124"/>
        <end position="146"/>
    </location>
</feature>
<evidence type="ECO:0000256" key="1">
    <source>
        <dbReference type="ARBA" id="ARBA00006865"/>
    </source>
</evidence>
<name>A0AAD7ARG8_9AGAR</name>
<dbReference type="InterPro" id="IPR000757">
    <property type="entry name" value="Beta-glucanase-like"/>
</dbReference>
<keyword evidence="5" id="KW-0378">Hydrolase</keyword>
<dbReference type="PANTHER" id="PTHR10963:SF55">
    <property type="entry name" value="GLYCOSIDE HYDROLASE FAMILY 16 PROTEIN"/>
    <property type="match status" value="1"/>
</dbReference>
<evidence type="ECO:0000313" key="6">
    <source>
        <dbReference type="Proteomes" id="UP001218218"/>
    </source>
</evidence>
<dbReference type="Gene3D" id="2.60.120.200">
    <property type="match status" value="1"/>
</dbReference>
<keyword evidence="3" id="KW-0812">Transmembrane</keyword>
<dbReference type="InterPro" id="IPR050546">
    <property type="entry name" value="Glycosyl_Hydrlase_16"/>
</dbReference>
<dbReference type="Proteomes" id="UP001218218">
    <property type="component" value="Unassembled WGS sequence"/>
</dbReference>
<dbReference type="AlphaFoldDB" id="A0AAD7ARG8"/>
<protein>
    <submittedName>
        <fullName evidence="5">Glycoside hydrolase family 16 protein</fullName>
    </submittedName>
</protein>
<evidence type="ECO:0000259" key="4">
    <source>
        <dbReference type="PROSITE" id="PS51762"/>
    </source>
</evidence>
<evidence type="ECO:0000313" key="5">
    <source>
        <dbReference type="EMBL" id="KAJ7366667.1"/>
    </source>
</evidence>
<feature type="region of interest" description="Disordered" evidence="2">
    <location>
        <begin position="24"/>
        <end position="51"/>
    </location>
</feature>
<evidence type="ECO:0000256" key="3">
    <source>
        <dbReference type="SAM" id="Phobius"/>
    </source>
</evidence>
<dbReference type="InterPro" id="IPR013320">
    <property type="entry name" value="ConA-like_dom_sf"/>
</dbReference>
<dbReference type="PROSITE" id="PS51762">
    <property type="entry name" value="GH16_2"/>
    <property type="match status" value="1"/>
</dbReference>
<accession>A0AAD7ARG8</accession>
<gene>
    <name evidence="5" type="ORF">DFH08DRAFT_764011</name>
</gene>
<feature type="compositionally biased region" description="Polar residues" evidence="2">
    <location>
        <begin position="34"/>
        <end position="47"/>
    </location>
</feature>